<keyword evidence="8" id="KW-0547">Nucleotide-binding</keyword>
<gene>
    <name evidence="19" type="ORF">ES332_D06G157700v1</name>
</gene>
<dbReference type="FunFam" id="3.30.200.20:FF:000142">
    <property type="entry name" value="Cysteine-rich receptor-like protein kinase 10"/>
    <property type="match status" value="1"/>
</dbReference>
<dbReference type="FunFam" id="3.30.430.20:FF:000007">
    <property type="entry name" value="Cysteine-rich receptor-like protein kinase 11"/>
    <property type="match status" value="1"/>
</dbReference>
<feature type="domain" description="Gnk2-homologous" evidence="18">
    <location>
        <begin position="56"/>
        <end position="164"/>
    </location>
</feature>
<dbReference type="GO" id="GO:0005886">
    <property type="term" value="C:plasma membrane"/>
    <property type="evidence" value="ECO:0007669"/>
    <property type="project" value="TreeGrafter"/>
</dbReference>
<keyword evidence="9" id="KW-0418">Kinase</keyword>
<evidence type="ECO:0000256" key="10">
    <source>
        <dbReference type="ARBA" id="ARBA00022840"/>
    </source>
</evidence>
<dbReference type="PROSITE" id="PS00108">
    <property type="entry name" value="PROTEIN_KINASE_ST"/>
    <property type="match status" value="1"/>
</dbReference>
<evidence type="ECO:0008006" key="21">
    <source>
        <dbReference type="Google" id="ProtNLM"/>
    </source>
</evidence>
<evidence type="ECO:0000256" key="2">
    <source>
        <dbReference type="ARBA" id="ARBA00022527"/>
    </source>
</evidence>
<dbReference type="CDD" id="cd23509">
    <property type="entry name" value="Gnk2-like"/>
    <property type="match status" value="2"/>
</dbReference>
<keyword evidence="4" id="KW-0808">Transferase</keyword>
<dbReference type="Proteomes" id="UP000322667">
    <property type="component" value="Chromosome D06"/>
</dbReference>
<dbReference type="PANTHER" id="PTHR27002:SF861">
    <property type="entry name" value="CYSTEINE-RICH RECEPTOR-LIKE PROTEIN KINASE 14 ISOFORM X1"/>
    <property type="match status" value="1"/>
</dbReference>
<protein>
    <recommendedName>
        <fullName evidence="21">Protein kinase domain-containing protein</fullName>
    </recommendedName>
</protein>
<keyword evidence="13" id="KW-0675">Receptor</keyword>
<feature type="region of interest" description="Disordered" evidence="15">
    <location>
        <begin position="173"/>
        <end position="205"/>
    </location>
</feature>
<dbReference type="Pfam" id="PF00069">
    <property type="entry name" value="Pkinase"/>
    <property type="match status" value="1"/>
</dbReference>
<keyword evidence="2" id="KW-0723">Serine/threonine-protein kinase</keyword>
<evidence type="ECO:0000256" key="13">
    <source>
        <dbReference type="ARBA" id="ARBA00023170"/>
    </source>
</evidence>
<keyword evidence="5 16" id="KW-0812">Transmembrane</keyword>
<dbReference type="InterPro" id="IPR038408">
    <property type="entry name" value="GNK2_sf"/>
</dbReference>
<keyword evidence="6" id="KW-0732">Signal</keyword>
<proteinExistence type="predicted"/>
<dbReference type="CDD" id="cd14066">
    <property type="entry name" value="STKc_IRAK"/>
    <property type="match status" value="1"/>
</dbReference>
<dbReference type="InterPro" id="IPR008271">
    <property type="entry name" value="Ser/Thr_kinase_AS"/>
</dbReference>
<keyword evidence="20" id="KW-1185">Reference proteome</keyword>
<evidence type="ECO:0000259" key="17">
    <source>
        <dbReference type="PROSITE" id="PS50011"/>
    </source>
</evidence>
<evidence type="ECO:0000256" key="1">
    <source>
        <dbReference type="ARBA" id="ARBA00004167"/>
    </source>
</evidence>
<reference evidence="19 20" key="1">
    <citation type="submission" date="2019-07" db="EMBL/GenBank/DDBJ databases">
        <title>WGS assembly of Gossypium tomentosum.</title>
        <authorList>
            <person name="Chen Z.J."/>
            <person name="Sreedasyam A."/>
            <person name="Ando A."/>
            <person name="Song Q."/>
            <person name="De L."/>
            <person name="Hulse-Kemp A."/>
            <person name="Ding M."/>
            <person name="Ye W."/>
            <person name="Kirkbride R."/>
            <person name="Jenkins J."/>
            <person name="Plott C."/>
            <person name="Lovell J."/>
            <person name="Lin Y.-M."/>
            <person name="Vaughn R."/>
            <person name="Liu B."/>
            <person name="Li W."/>
            <person name="Simpson S."/>
            <person name="Scheffler B."/>
            <person name="Saski C."/>
            <person name="Grover C."/>
            <person name="Hu G."/>
            <person name="Conover J."/>
            <person name="Carlson J."/>
            <person name="Shu S."/>
            <person name="Boston L."/>
            <person name="Williams M."/>
            <person name="Peterson D."/>
            <person name="Mcgee K."/>
            <person name="Jones D."/>
            <person name="Wendel J."/>
            <person name="Stelly D."/>
            <person name="Grimwood J."/>
            <person name="Schmutz J."/>
        </authorList>
    </citation>
    <scope>NUCLEOTIDE SEQUENCE [LARGE SCALE GENOMIC DNA]</scope>
    <source>
        <strain evidence="19">7179.01</strain>
    </source>
</reference>
<dbReference type="SMART" id="SM00220">
    <property type="entry name" value="S_TKc"/>
    <property type="match status" value="1"/>
</dbReference>
<evidence type="ECO:0000256" key="11">
    <source>
        <dbReference type="ARBA" id="ARBA00022989"/>
    </source>
</evidence>
<dbReference type="Gene3D" id="1.10.510.10">
    <property type="entry name" value="Transferase(Phosphotransferase) domain 1"/>
    <property type="match status" value="1"/>
</dbReference>
<dbReference type="InterPro" id="IPR011009">
    <property type="entry name" value="Kinase-like_dom_sf"/>
</dbReference>
<feature type="transmembrane region" description="Helical" evidence="16">
    <location>
        <begin position="213"/>
        <end position="235"/>
    </location>
</feature>
<evidence type="ECO:0000313" key="19">
    <source>
        <dbReference type="EMBL" id="TYH67005.1"/>
    </source>
</evidence>
<comment type="subcellular location">
    <subcellularLocation>
        <location evidence="1">Membrane</location>
        <topology evidence="1">Single-pass membrane protein</topology>
    </subcellularLocation>
</comment>
<dbReference type="Gene3D" id="3.30.200.20">
    <property type="entry name" value="Phosphorylase Kinase, domain 1"/>
    <property type="match status" value="1"/>
</dbReference>
<feature type="compositionally biased region" description="Low complexity" evidence="15">
    <location>
        <begin position="566"/>
        <end position="580"/>
    </location>
</feature>
<dbReference type="InterPro" id="IPR002902">
    <property type="entry name" value="GNK2"/>
</dbReference>
<evidence type="ECO:0000256" key="4">
    <source>
        <dbReference type="ARBA" id="ARBA00022679"/>
    </source>
</evidence>
<keyword evidence="12 16" id="KW-0472">Membrane</keyword>
<evidence type="ECO:0000259" key="18">
    <source>
        <dbReference type="PROSITE" id="PS51473"/>
    </source>
</evidence>
<evidence type="ECO:0000256" key="9">
    <source>
        <dbReference type="ARBA" id="ARBA00022777"/>
    </source>
</evidence>
<accession>A0A5D2KK68</accession>
<evidence type="ECO:0000256" key="5">
    <source>
        <dbReference type="ARBA" id="ARBA00022692"/>
    </source>
</evidence>
<evidence type="ECO:0000256" key="6">
    <source>
        <dbReference type="ARBA" id="ARBA00022729"/>
    </source>
</evidence>
<dbReference type="InterPro" id="IPR000719">
    <property type="entry name" value="Prot_kinase_dom"/>
</dbReference>
<dbReference type="EMBL" id="CM017628">
    <property type="protein sequence ID" value="TYH67005.1"/>
    <property type="molecule type" value="Genomic_DNA"/>
</dbReference>
<keyword evidence="14" id="KW-0325">Glycoprotein</keyword>
<dbReference type="SUPFAM" id="SSF56112">
    <property type="entry name" value="Protein kinase-like (PK-like)"/>
    <property type="match status" value="1"/>
</dbReference>
<evidence type="ECO:0000256" key="7">
    <source>
        <dbReference type="ARBA" id="ARBA00022737"/>
    </source>
</evidence>
<dbReference type="GO" id="GO:0009737">
    <property type="term" value="P:response to abscisic acid"/>
    <property type="evidence" value="ECO:0007669"/>
    <property type="project" value="UniProtKB-ARBA"/>
</dbReference>
<evidence type="ECO:0000256" key="14">
    <source>
        <dbReference type="ARBA" id="ARBA00023180"/>
    </source>
</evidence>
<sequence length="596" mass="66671">MCRGDSTPDDCYKCVNSTFHELIANCPNQKEALAWGGKPCHVHYANHSFYGTPQDLGVPDAGYNTGDITFNLTEFDTVWESLMDTVVRNASNGSSTLKYATGEADFTITQTIYALMQCTPDLSYQNCHFCLRQSISYYERCCHGKQGGYVQRPSCYFQWDLYPFYTPNASTTAPSLSPPPSPVSPPPPAASPPPQSVNTIKKEEGGHRSSQTLVIIIVPIVILVAVLVILAVAILRKRIAKPKQDDQNAKTRVESLQFDFDAVRVATKDFSDANILGRGGFGPVYKGKLEDGRQVAIKRLSENSGQGQQEFKNEVMLLAKLQHRNLVRLLGFSLEQKERVLIYEFLPNSSLDNFIFDSVKRSLLSWTKRYKIINGIAKGLLYLHEDSQYRIIHRDLKTANILLDEEMNPKISDFGMAKLFTVDQTRADTSKVVGTYGYMAPEYAWHGQYSVKSDVYSFGVLVLEIISGKKISSFSNQEVGDSLLTHVWRNWSEGTALEVVDPILRDCSRIEIMRCIHLGLLCVQDNIAYRPTMASVVLMLSSYSTSLLVPSRPAFFMHSTMETETKSQSSSLSNQSKQETVQVSVNEASISELDPR</sequence>
<organism evidence="19 20">
    <name type="scientific">Gossypium tomentosum</name>
    <name type="common">Hawaiian cotton</name>
    <name type="synonym">Gossypium sandvicense</name>
    <dbReference type="NCBI Taxonomy" id="34277"/>
    <lineage>
        <taxon>Eukaryota</taxon>
        <taxon>Viridiplantae</taxon>
        <taxon>Streptophyta</taxon>
        <taxon>Embryophyta</taxon>
        <taxon>Tracheophyta</taxon>
        <taxon>Spermatophyta</taxon>
        <taxon>Magnoliopsida</taxon>
        <taxon>eudicotyledons</taxon>
        <taxon>Gunneridae</taxon>
        <taxon>Pentapetalae</taxon>
        <taxon>rosids</taxon>
        <taxon>malvids</taxon>
        <taxon>Malvales</taxon>
        <taxon>Malvaceae</taxon>
        <taxon>Malvoideae</taxon>
        <taxon>Gossypium</taxon>
    </lineage>
</organism>
<dbReference type="PROSITE" id="PS51473">
    <property type="entry name" value="GNK2"/>
    <property type="match status" value="2"/>
</dbReference>
<evidence type="ECO:0000256" key="3">
    <source>
        <dbReference type="ARBA" id="ARBA00022553"/>
    </source>
</evidence>
<evidence type="ECO:0000256" key="12">
    <source>
        <dbReference type="ARBA" id="ARBA00023136"/>
    </source>
</evidence>
<feature type="region of interest" description="Disordered" evidence="15">
    <location>
        <begin position="566"/>
        <end position="596"/>
    </location>
</feature>
<evidence type="ECO:0000256" key="16">
    <source>
        <dbReference type="SAM" id="Phobius"/>
    </source>
</evidence>
<name>A0A5D2KK68_GOSTO</name>
<dbReference type="PANTHER" id="PTHR27002">
    <property type="entry name" value="RECEPTOR-LIKE SERINE/THREONINE-PROTEIN KINASE SD1-8"/>
    <property type="match status" value="1"/>
</dbReference>
<feature type="compositionally biased region" description="Pro residues" evidence="15">
    <location>
        <begin position="176"/>
        <end position="195"/>
    </location>
</feature>
<evidence type="ECO:0000256" key="8">
    <source>
        <dbReference type="ARBA" id="ARBA00022741"/>
    </source>
</evidence>
<dbReference type="Pfam" id="PF01657">
    <property type="entry name" value="Stress-antifung"/>
    <property type="match status" value="2"/>
</dbReference>
<keyword evidence="3" id="KW-0597">Phosphoprotein</keyword>
<keyword evidence="7" id="KW-0677">Repeat</keyword>
<evidence type="ECO:0000256" key="15">
    <source>
        <dbReference type="SAM" id="MobiDB-lite"/>
    </source>
</evidence>
<dbReference type="GO" id="GO:0005524">
    <property type="term" value="F:ATP binding"/>
    <property type="evidence" value="ECO:0007669"/>
    <property type="project" value="UniProtKB-KW"/>
</dbReference>
<dbReference type="PROSITE" id="PS50011">
    <property type="entry name" value="PROTEIN_KINASE_DOM"/>
    <property type="match status" value="1"/>
</dbReference>
<dbReference type="FunFam" id="1.10.510.10:FF:000343">
    <property type="entry name" value="Cysteine-rich receptor-like protein kinase 28"/>
    <property type="match status" value="1"/>
</dbReference>
<feature type="domain" description="Protein kinase" evidence="17">
    <location>
        <begin position="270"/>
        <end position="548"/>
    </location>
</feature>
<keyword evidence="11 16" id="KW-1133">Transmembrane helix</keyword>
<feature type="domain" description="Gnk2-homologous" evidence="18">
    <location>
        <begin position="1"/>
        <end position="49"/>
    </location>
</feature>
<keyword evidence="10" id="KW-0067">ATP-binding</keyword>
<evidence type="ECO:0000313" key="20">
    <source>
        <dbReference type="Proteomes" id="UP000322667"/>
    </source>
</evidence>
<dbReference type="AlphaFoldDB" id="A0A5D2KK68"/>
<dbReference type="Gene3D" id="3.30.430.20">
    <property type="entry name" value="Gnk2 domain, C-X8-C-X2-C motif"/>
    <property type="match status" value="2"/>
</dbReference>
<dbReference type="GO" id="GO:0004674">
    <property type="term" value="F:protein serine/threonine kinase activity"/>
    <property type="evidence" value="ECO:0007669"/>
    <property type="project" value="UniProtKB-KW"/>
</dbReference>